<dbReference type="Proteomes" id="UP001054252">
    <property type="component" value="Unassembled WGS sequence"/>
</dbReference>
<keyword evidence="3" id="KW-1185">Reference proteome</keyword>
<evidence type="ECO:0000256" key="1">
    <source>
        <dbReference type="SAM" id="MobiDB-lite"/>
    </source>
</evidence>
<proteinExistence type="predicted"/>
<feature type="compositionally biased region" description="Basic and acidic residues" evidence="1">
    <location>
        <begin position="67"/>
        <end position="83"/>
    </location>
</feature>
<organism evidence="2 3">
    <name type="scientific">Rubroshorea leprosula</name>
    <dbReference type="NCBI Taxonomy" id="152421"/>
    <lineage>
        <taxon>Eukaryota</taxon>
        <taxon>Viridiplantae</taxon>
        <taxon>Streptophyta</taxon>
        <taxon>Embryophyta</taxon>
        <taxon>Tracheophyta</taxon>
        <taxon>Spermatophyta</taxon>
        <taxon>Magnoliopsida</taxon>
        <taxon>eudicotyledons</taxon>
        <taxon>Gunneridae</taxon>
        <taxon>Pentapetalae</taxon>
        <taxon>rosids</taxon>
        <taxon>malvids</taxon>
        <taxon>Malvales</taxon>
        <taxon>Dipterocarpaceae</taxon>
        <taxon>Rubroshorea</taxon>
    </lineage>
</organism>
<accession>A0AAV5LLJ5</accession>
<evidence type="ECO:0000313" key="3">
    <source>
        <dbReference type="Proteomes" id="UP001054252"/>
    </source>
</evidence>
<gene>
    <name evidence="2" type="ORF">SLEP1_g46221</name>
</gene>
<evidence type="ECO:0000313" key="2">
    <source>
        <dbReference type="EMBL" id="GKV38296.1"/>
    </source>
</evidence>
<comment type="caution">
    <text evidence="2">The sequence shown here is derived from an EMBL/GenBank/DDBJ whole genome shotgun (WGS) entry which is preliminary data.</text>
</comment>
<feature type="region of interest" description="Disordered" evidence="1">
    <location>
        <begin position="45"/>
        <end position="96"/>
    </location>
</feature>
<sequence>MEAIFLAKRALFNVPKIFPQRPACYPHSTTNISRSCFSTTAFERAEGSNAVEESRGSGNSSMPVREGMMEARQRVVDAPDEKPPGNTSSFAADTAKDGIRKATEIAENVGETAKGTLDGAWKAGREGLQGIREAVSDDQIEEDPAVGEIENVEQPVDTQEYRGIEELKGKTGGVLKGDDD</sequence>
<reference evidence="2 3" key="1">
    <citation type="journal article" date="2021" name="Commun. Biol.">
        <title>The genome of Shorea leprosula (Dipterocarpaceae) highlights the ecological relevance of drought in aseasonal tropical rainforests.</title>
        <authorList>
            <person name="Ng K.K.S."/>
            <person name="Kobayashi M.J."/>
            <person name="Fawcett J.A."/>
            <person name="Hatakeyama M."/>
            <person name="Paape T."/>
            <person name="Ng C.H."/>
            <person name="Ang C.C."/>
            <person name="Tnah L.H."/>
            <person name="Lee C.T."/>
            <person name="Nishiyama T."/>
            <person name="Sese J."/>
            <person name="O'Brien M.J."/>
            <person name="Copetti D."/>
            <person name="Mohd Noor M.I."/>
            <person name="Ong R.C."/>
            <person name="Putra M."/>
            <person name="Sireger I.Z."/>
            <person name="Indrioko S."/>
            <person name="Kosugi Y."/>
            <person name="Izuno A."/>
            <person name="Isagi Y."/>
            <person name="Lee S.L."/>
            <person name="Shimizu K.K."/>
        </authorList>
    </citation>
    <scope>NUCLEOTIDE SEQUENCE [LARGE SCALE GENOMIC DNA]</scope>
    <source>
        <strain evidence="2">214</strain>
    </source>
</reference>
<dbReference type="EMBL" id="BPVZ01000127">
    <property type="protein sequence ID" value="GKV38296.1"/>
    <property type="molecule type" value="Genomic_DNA"/>
</dbReference>
<evidence type="ECO:0008006" key="4">
    <source>
        <dbReference type="Google" id="ProtNLM"/>
    </source>
</evidence>
<name>A0AAV5LLJ5_9ROSI</name>
<dbReference type="AlphaFoldDB" id="A0AAV5LLJ5"/>
<protein>
    <recommendedName>
        <fullName evidence="4">Late embryogenesis abundant protein</fullName>
    </recommendedName>
</protein>